<comment type="subcellular location">
    <subcellularLocation>
        <location evidence="1">Nucleus</location>
    </subcellularLocation>
</comment>
<feature type="compositionally biased region" description="Basic and acidic residues" evidence="6">
    <location>
        <begin position="263"/>
        <end position="274"/>
    </location>
</feature>
<dbReference type="InterPro" id="IPR006549">
    <property type="entry name" value="HAD-SF_hydro_IIIA"/>
</dbReference>
<dbReference type="PANTHER" id="PTHR12083:SF9">
    <property type="entry name" value="BIFUNCTIONAL POLYNUCLEOTIDE PHOSPHATASE_KINASE"/>
    <property type="match status" value="1"/>
</dbReference>
<dbReference type="AlphaFoldDB" id="A0ABD0K7U2"/>
<dbReference type="InterPro" id="IPR008984">
    <property type="entry name" value="SMAD_FHA_dom_sf"/>
</dbReference>
<evidence type="ECO:0000256" key="3">
    <source>
        <dbReference type="ARBA" id="ARBA00022801"/>
    </source>
</evidence>
<dbReference type="Pfam" id="PF13671">
    <property type="entry name" value="AAA_33"/>
    <property type="match status" value="1"/>
</dbReference>
<dbReference type="InterPro" id="IPR023214">
    <property type="entry name" value="HAD_sf"/>
</dbReference>
<dbReference type="InterPro" id="IPR027417">
    <property type="entry name" value="P-loop_NTPase"/>
</dbReference>
<keyword evidence="9" id="KW-1185">Reference proteome</keyword>
<dbReference type="InterPro" id="IPR006551">
    <property type="entry name" value="Polynucleotide_phosphatase"/>
</dbReference>
<feature type="domain" description="PNK FHA" evidence="7">
    <location>
        <begin position="5"/>
        <end position="74"/>
    </location>
</feature>
<name>A0ABD0K7U2_9CAEN</name>
<dbReference type="SUPFAM" id="SSF52540">
    <property type="entry name" value="P-loop containing nucleoside triphosphate hydrolases"/>
    <property type="match status" value="1"/>
</dbReference>
<keyword evidence="3" id="KW-0378">Hydrolase</keyword>
<dbReference type="NCBIfam" id="TIGR01664">
    <property type="entry name" value="DNA-3'-Pase"/>
    <property type="match status" value="1"/>
</dbReference>
<evidence type="ECO:0000256" key="2">
    <source>
        <dbReference type="ARBA" id="ARBA00022763"/>
    </source>
</evidence>
<feature type="compositionally biased region" description="Low complexity" evidence="6">
    <location>
        <begin position="281"/>
        <end position="301"/>
    </location>
</feature>
<dbReference type="InterPro" id="IPR041388">
    <property type="entry name" value="FHA_2"/>
</dbReference>
<dbReference type="SUPFAM" id="SSF56784">
    <property type="entry name" value="HAD-like"/>
    <property type="match status" value="1"/>
</dbReference>
<evidence type="ECO:0000256" key="4">
    <source>
        <dbReference type="ARBA" id="ARBA00023204"/>
    </source>
</evidence>
<evidence type="ECO:0000256" key="5">
    <source>
        <dbReference type="ARBA" id="ARBA00023242"/>
    </source>
</evidence>
<keyword evidence="4" id="KW-0234">DNA repair</keyword>
<comment type="caution">
    <text evidence="8">The sequence shown here is derived from an EMBL/GenBank/DDBJ whole genome shotgun (WGS) entry which is preliminary data.</text>
</comment>
<feature type="region of interest" description="Disordered" evidence="6">
    <location>
        <begin position="113"/>
        <end position="313"/>
    </location>
</feature>
<keyword evidence="5" id="KW-0539">Nucleus</keyword>
<keyword evidence="2" id="KW-0227">DNA damage</keyword>
<evidence type="ECO:0000313" key="8">
    <source>
        <dbReference type="EMBL" id="KAK7483075.1"/>
    </source>
</evidence>
<protein>
    <recommendedName>
        <fullName evidence="7">PNK FHA domain-containing protein</fullName>
    </recommendedName>
</protein>
<feature type="compositionally biased region" description="Polar residues" evidence="6">
    <location>
        <begin position="172"/>
        <end position="183"/>
    </location>
</feature>
<dbReference type="FunFam" id="3.40.50.1000:FF:000078">
    <property type="entry name" value="Bifunctional polynucleotide phosphatase/kinase"/>
    <property type="match status" value="1"/>
</dbReference>
<dbReference type="CDD" id="cd22716">
    <property type="entry name" value="FHA_APTX_PNKP"/>
    <property type="match status" value="1"/>
</dbReference>
<dbReference type="Gene3D" id="3.40.50.300">
    <property type="entry name" value="P-loop containing nucleotide triphosphate hydrolases"/>
    <property type="match status" value="1"/>
</dbReference>
<dbReference type="NCBIfam" id="TIGR01662">
    <property type="entry name" value="HAD-SF-IIIA"/>
    <property type="match status" value="1"/>
</dbReference>
<reference evidence="8 9" key="1">
    <citation type="journal article" date="2023" name="Sci. Data">
        <title>Genome assembly of the Korean intertidal mud-creeper Batillaria attramentaria.</title>
        <authorList>
            <person name="Patra A.K."/>
            <person name="Ho P.T."/>
            <person name="Jun S."/>
            <person name="Lee S.J."/>
            <person name="Kim Y."/>
            <person name="Won Y.J."/>
        </authorList>
    </citation>
    <scope>NUCLEOTIDE SEQUENCE [LARGE SCALE GENOMIC DNA]</scope>
    <source>
        <strain evidence="8">Wonlab-2016</strain>
    </source>
</reference>
<accession>A0ABD0K7U2</accession>
<sequence length="690" mass="76807">MAGQCVLECLQRSHDPIPLPHDKSVMLGRSPETQIVDPRCSRSQVELKVNWKTREISVTQRGSNTSSVDGQDLERGKTVSMSPSSTLFILKGQYPHRVVFSGEEVLTSKVDAVSSSAKEMVTNDVSGKRSHSSNGETEAESPAKKAKLSLGKPEKRSASTKEAKLVKHKDSSGSPTKTLTDYFSHSKSKASASEADEQLTNASNKKQPSAPISPPEIKSKTEPAAQNVTKRKQSHDVSDEDEESHVQDVSEKLKRLKQSAKAMKTDDTVKKNEKGSLNTKSSTSKNMSRSSSSESCSSASSHVKRRVKPATESRWEHPDEKLYIFMSKGVAGSEKIAGFDIDGTIITTQSGRVFPKDMTDWRVLYPEVFGKLKHLVAAGYKIVFFTNQLGVGRGKVRIEDLQDKFEKVVTKLQIPVQILISTSGGSFRKPAIGMWRILVKQKNDGVPVSVADSFYVGDAAGRSDNWAPKKKKDFSCSDRLFALNIGLKFHTPEEFFLGHKPAPFTLPEFDPRKLSPDTPIIADGEELVSGKQEVVVLVGFQAAGKSFFANTYLVPKGYVYINQDTLKTWQKCVSECNKALAAGKSVVIDNTNVDPESRARYIDCARKAGKPCRCFFFDLSISHCRHNERFREIINSSHKPINEQIFNSTKSRFKEPELKEGFTKIVKVNFVPKFENKLHERVYRQFLLEK</sequence>
<feature type="compositionally biased region" description="Basic and acidic residues" evidence="6">
    <location>
        <begin position="152"/>
        <end position="171"/>
    </location>
</feature>
<dbReference type="GO" id="GO:0006281">
    <property type="term" value="P:DNA repair"/>
    <property type="evidence" value="ECO:0007669"/>
    <property type="project" value="UniProtKB-KW"/>
</dbReference>
<dbReference type="Gene3D" id="2.60.200.20">
    <property type="match status" value="1"/>
</dbReference>
<dbReference type="CDD" id="cd01625">
    <property type="entry name" value="HAD_PNP"/>
    <property type="match status" value="1"/>
</dbReference>
<dbReference type="Pfam" id="PF08645">
    <property type="entry name" value="PNK3P"/>
    <property type="match status" value="1"/>
</dbReference>
<dbReference type="Proteomes" id="UP001519460">
    <property type="component" value="Unassembled WGS sequence"/>
</dbReference>
<gene>
    <name evidence="8" type="ORF">BaRGS_00025738</name>
</gene>
<organism evidence="8 9">
    <name type="scientific">Batillaria attramentaria</name>
    <dbReference type="NCBI Taxonomy" id="370345"/>
    <lineage>
        <taxon>Eukaryota</taxon>
        <taxon>Metazoa</taxon>
        <taxon>Spiralia</taxon>
        <taxon>Lophotrochozoa</taxon>
        <taxon>Mollusca</taxon>
        <taxon>Gastropoda</taxon>
        <taxon>Caenogastropoda</taxon>
        <taxon>Sorbeoconcha</taxon>
        <taxon>Cerithioidea</taxon>
        <taxon>Batillariidae</taxon>
        <taxon>Batillaria</taxon>
    </lineage>
</organism>
<dbReference type="InterPro" id="IPR013954">
    <property type="entry name" value="PNK3P"/>
</dbReference>
<dbReference type="Gene3D" id="3.40.50.1000">
    <property type="entry name" value="HAD superfamily/HAD-like"/>
    <property type="match status" value="1"/>
</dbReference>
<dbReference type="PANTHER" id="PTHR12083">
    <property type="entry name" value="BIFUNCTIONAL POLYNUCLEOTIDE PHOSPHATASE/KINASE"/>
    <property type="match status" value="1"/>
</dbReference>
<evidence type="ECO:0000256" key="6">
    <source>
        <dbReference type="SAM" id="MobiDB-lite"/>
    </source>
</evidence>
<feature type="compositionally biased region" description="Basic and acidic residues" evidence="6">
    <location>
        <begin position="244"/>
        <end position="253"/>
    </location>
</feature>
<dbReference type="GO" id="GO:0005634">
    <property type="term" value="C:nucleus"/>
    <property type="evidence" value="ECO:0007669"/>
    <property type="project" value="UniProtKB-SubCell"/>
</dbReference>
<evidence type="ECO:0000256" key="1">
    <source>
        <dbReference type="ARBA" id="ARBA00004123"/>
    </source>
</evidence>
<dbReference type="InterPro" id="IPR036412">
    <property type="entry name" value="HAD-like_sf"/>
</dbReference>
<feature type="compositionally biased region" description="Polar residues" evidence="6">
    <location>
        <begin position="198"/>
        <end position="207"/>
    </location>
</feature>
<evidence type="ECO:0000259" key="7">
    <source>
        <dbReference type="Pfam" id="PF17913"/>
    </source>
</evidence>
<evidence type="ECO:0000313" key="9">
    <source>
        <dbReference type="Proteomes" id="UP001519460"/>
    </source>
</evidence>
<proteinExistence type="predicted"/>
<dbReference type="FunFam" id="3.40.50.300:FF:000737">
    <property type="entry name" value="Bifunctional polynucleotide phosphatase/kinase"/>
    <property type="match status" value="1"/>
</dbReference>
<dbReference type="Pfam" id="PF17913">
    <property type="entry name" value="FHA_2"/>
    <property type="match status" value="1"/>
</dbReference>
<dbReference type="SUPFAM" id="SSF49879">
    <property type="entry name" value="SMAD/FHA domain"/>
    <property type="match status" value="1"/>
</dbReference>
<dbReference type="EMBL" id="JACVVK020000234">
    <property type="protein sequence ID" value="KAK7483075.1"/>
    <property type="molecule type" value="Genomic_DNA"/>
</dbReference>
<dbReference type="GO" id="GO:0016787">
    <property type="term" value="F:hydrolase activity"/>
    <property type="evidence" value="ECO:0007669"/>
    <property type="project" value="UniProtKB-KW"/>
</dbReference>